<name>A0A4P9Z849_9ASCO</name>
<dbReference type="EMBL" id="ML004564">
    <property type="protein sequence ID" value="RKP28836.1"/>
    <property type="molecule type" value="Genomic_DNA"/>
</dbReference>
<gene>
    <name evidence="2" type="ORF">METBISCDRAFT_28739</name>
    <name evidence="1" type="ORF">METBISCDRAFT_29148</name>
</gene>
<evidence type="ECO:0000313" key="1">
    <source>
        <dbReference type="EMBL" id="RKP28459.1"/>
    </source>
</evidence>
<accession>A0A4P9Z849</accession>
<dbReference type="EMBL" id="ML004898">
    <property type="protein sequence ID" value="RKP28459.1"/>
    <property type="molecule type" value="Genomic_DNA"/>
</dbReference>
<keyword evidence="3" id="KW-1185">Reference proteome</keyword>
<dbReference type="OrthoDB" id="4093184at2759"/>
<reference evidence="3" key="1">
    <citation type="journal article" date="2018" name="Nat. Microbiol.">
        <title>Leveraging single-cell genomics to expand the fungal tree of life.</title>
        <authorList>
            <person name="Ahrendt S.R."/>
            <person name="Quandt C.A."/>
            <person name="Ciobanu D."/>
            <person name="Clum A."/>
            <person name="Salamov A."/>
            <person name="Andreopoulos B."/>
            <person name="Cheng J.F."/>
            <person name="Woyke T."/>
            <person name="Pelin A."/>
            <person name="Henrissat B."/>
            <person name="Reynolds N.K."/>
            <person name="Benny G.L."/>
            <person name="Smith M.E."/>
            <person name="James T.Y."/>
            <person name="Grigoriev I.V."/>
        </authorList>
    </citation>
    <scope>NUCLEOTIDE SEQUENCE [LARGE SCALE GENOMIC DNA]</scope>
    <source>
        <strain evidence="3">Baker2002</strain>
    </source>
</reference>
<evidence type="ECO:0000313" key="2">
    <source>
        <dbReference type="EMBL" id="RKP28836.1"/>
    </source>
</evidence>
<evidence type="ECO:0000313" key="3">
    <source>
        <dbReference type="Proteomes" id="UP000268321"/>
    </source>
</evidence>
<protein>
    <submittedName>
        <fullName evidence="2">Uncharacterized protein</fullName>
    </submittedName>
</protein>
<dbReference type="Proteomes" id="UP000268321">
    <property type="component" value="Unassembled WGS sequence"/>
</dbReference>
<sequence length="542" mass="60528">MDLDIDTRLERALAPYATIKSKLDFIAACVCLPDALQDFFVLLAKSDVNELPALWFAVVGSFVQCSRSLATHVKQYQRISELASAVTAATRTLLLILKYIESFFRVFRPPGPHGRFLSLAGDVAQYVLDCVGVVDVAAFLGSLAAAVARFFEAAAAERVLDPAGRIEVCSLMVSICKAAFYGGCPGAVVLLVFSPPYCVSESFILPVVGHDALLLKTVVDYFRYSSYCLVSHVADLDTIDDRVTRRADVFFRVLLGLPSLLLSNYPLHLDKYGDFMTNLQAKPVSYAEREELAFFFLLNYLFKLTRLDALVDADRHRDAELRFFIDSFHNRIAFDLEQLVSVPLSRSSSDVSMPRSAEPSDQGVPTAFALCSILSDSSYKERLRLVVDFFALVYARTQLGSFLGLAETFDLSQLHANLDLTALGPEKSEILSVVSRVDLAKFPGKQLYLMAVDKVVRLVQLLALKYVSLSTVVYLLPSDILARHFSCEYTLEQVVLVKPNVLLEGEQLRVCSLELSDDEMFRRLLKILERTEDLERSIQRLQ</sequence>
<reference evidence="2" key="2">
    <citation type="submission" date="2018-08" db="EMBL/GenBank/DDBJ databases">
        <title>Leveraging single-cell genomics to expand the Fungal Tree of Life.</title>
        <authorList>
            <consortium name="DOE Joint Genome Institute"/>
            <person name="Ahrendt S.R."/>
            <person name="Quandt C.A."/>
            <person name="Ciobanu D."/>
            <person name="Clum A."/>
            <person name="Salamov A."/>
            <person name="Andreopoulos B."/>
            <person name="Cheng J.-F."/>
            <person name="Woyke T."/>
            <person name="Pelin A."/>
            <person name="Henrissat B."/>
            <person name="Reynolds N."/>
            <person name="Benny G.L."/>
            <person name="Smith M.E."/>
            <person name="James T.Y."/>
            <person name="Grigoriev I.V."/>
        </authorList>
    </citation>
    <scope>NUCLEOTIDE SEQUENCE</scope>
    <source>
        <strain evidence="2">Baker2002</strain>
    </source>
</reference>
<proteinExistence type="predicted"/>
<dbReference type="AlphaFoldDB" id="A0A4P9Z849"/>
<organism evidence="2 3">
    <name type="scientific">Metschnikowia bicuspidata</name>
    <dbReference type="NCBI Taxonomy" id="27322"/>
    <lineage>
        <taxon>Eukaryota</taxon>
        <taxon>Fungi</taxon>
        <taxon>Dikarya</taxon>
        <taxon>Ascomycota</taxon>
        <taxon>Saccharomycotina</taxon>
        <taxon>Pichiomycetes</taxon>
        <taxon>Metschnikowiaceae</taxon>
        <taxon>Metschnikowia</taxon>
    </lineage>
</organism>